<keyword evidence="2" id="KW-0805">Transcription regulation</keyword>
<keyword evidence="8" id="KW-1185">Reference proteome</keyword>
<dbReference type="Gene3D" id="1.10.10.10">
    <property type="entry name" value="Winged helix-like DNA-binding domain superfamily/Winged helix DNA-binding domain"/>
    <property type="match status" value="1"/>
</dbReference>
<name>A0A371PNQ4_9BACL</name>
<evidence type="ECO:0000256" key="1">
    <source>
        <dbReference type="ARBA" id="ARBA00010641"/>
    </source>
</evidence>
<dbReference type="InterPro" id="IPR013249">
    <property type="entry name" value="RNA_pol_sigma70_r4_t2"/>
</dbReference>
<dbReference type="OrthoDB" id="9794508at2"/>
<feature type="domain" description="RNA polymerase sigma-70 region 2" evidence="5">
    <location>
        <begin position="1"/>
        <end position="68"/>
    </location>
</feature>
<dbReference type="CDD" id="cd06171">
    <property type="entry name" value="Sigma70_r4"/>
    <property type="match status" value="1"/>
</dbReference>
<gene>
    <name evidence="7" type="ORF">DX130_03315</name>
</gene>
<dbReference type="GO" id="GO:0016987">
    <property type="term" value="F:sigma factor activity"/>
    <property type="evidence" value="ECO:0007669"/>
    <property type="project" value="UniProtKB-KW"/>
</dbReference>
<sequence>MVQMYSDMVLRLALTYLRNISDAQDICQDVFLKIYKYRKEFADSEHEKAWIIRVTINGCKDELRRPWRKRNTPLHETSLPIQDVKNKEVVSHVLNLPEKYRVIIYLFYFESYSTYEIAKLLNRRENTVRTQLKRARELLKHEIKGGIEDE</sequence>
<dbReference type="Pfam" id="PF08281">
    <property type="entry name" value="Sigma70_r4_2"/>
    <property type="match status" value="1"/>
</dbReference>
<keyword evidence="3" id="KW-0731">Sigma factor</keyword>
<comment type="similarity">
    <text evidence="1">Belongs to the sigma-70 factor family. ECF subfamily.</text>
</comment>
<dbReference type="SUPFAM" id="SSF88659">
    <property type="entry name" value="Sigma3 and sigma4 domains of RNA polymerase sigma factors"/>
    <property type="match status" value="1"/>
</dbReference>
<dbReference type="InterPro" id="IPR014284">
    <property type="entry name" value="RNA_pol_sigma-70_dom"/>
</dbReference>
<evidence type="ECO:0000256" key="2">
    <source>
        <dbReference type="ARBA" id="ARBA00023015"/>
    </source>
</evidence>
<evidence type="ECO:0000313" key="7">
    <source>
        <dbReference type="EMBL" id="REK77822.1"/>
    </source>
</evidence>
<dbReference type="AlphaFoldDB" id="A0A371PNQ4"/>
<dbReference type="GO" id="GO:0003677">
    <property type="term" value="F:DNA binding"/>
    <property type="evidence" value="ECO:0007669"/>
    <property type="project" value="InterPro"/>
</dbReference>
<dbReference type="Proteomes" id="UP000261905">
    <property type="component" value="Unassembled WGS sequence"/>
</dbReference>
<organism evidence="7 8">
    <name type="scientific">Paenibacillus paeoniae</name>
    <dbReference type="NCBI Taxonomy" id="2292705"/>
    <lineage>
        <taxon>Bacteria</taxon>
        <taxon>Bacillati</taxon>
        <taxon>Bacillota</taxon>
        <taxon>Bacilli</taxon>
        <taxon>Bacillales</taxon>
        <taxon>Paenibacillaceae</taxon>
        <taxon>Paenibacillus</taxon>
    </lineage>
</organism>
<dbReference type="PANTHER" id="PTHR43133:SF51">
    <property type="entry name" value="RNA POLYMERASE SIGMA FACTOR"/>
    <property type="match status" value="1"/>
</dbReference>
<feature type="domain" description="RNA polymerase sigma factor 70 region 4 type 2" evidence="6">
    <location>
        <begin position="95"/>
        <end position="139"/>
    </location>
</feature>
<dbReference type="Pfam" id="PF04542">
    <property type="entry name" value="Sigma70_r2"/>
    <property type="match status" value="1"/>
</dbReference>
<dbReference type="InterPro" id="IPR036388">
    <property type="entry name" value="WH-like_DNA-bd_sf"/>
</dbReference>
<dbReference type="SUPFAM" id="SSF88946">
    <property type="entry name" value="Sigma2 domain of RNA polymerase sigma factors"/>
    <property type="match status" value="1"/>
</dbReference>
<dbReference type="NCBIfam" id="TIGR02937">
    <property type="entry name" value="sigma70-ECF"/>
    <property type="match status" value="1"/>
</dbReference>
<dbReference type="InterPro" id="IPR013324">
    <property type="entry name" value="RNA_pol_sigma_r3/r4-like"/>
</dbReference>
<proteinExistence type="inferred from homology"/>
<reference evidence="7 8" key="1">
    <citation type="submission" date="2018-08" db="EMBL/GenBank/DDBJ databases">
        <title>Paenibacillus sp. M4BSY-1, whole genome shotgun sequence.</title>
        <authorList>
            <person name="Tuo L."/>
        </authorList>
    </citation>
    <scope>NUCLEOTIDE SEQUENCE [LARGE SCALE GENOMIC DNA]</scope>
    <source>
        <strain evidence="7 8">M4BSY-1</strain>
    </source>
</reference>
<evidence type="ECO:0000256" key="3">
    <source>
        <dbReference type="ARBA" id="ARBA00023082"/>
    </source>
</evidence>
<evidence type="ECO:0000256" key="4">
    <source>
        <dbReference type="ARBA" id="ARBA00023163"/>
    </source>
</evidence>
<dbReference type="Gene3D" id="1.10.1740.10">
    <property type="match status" value="1"/>
</dbReference>
<dbReference type="InterPro" id="IPR007627">
    <property type="entry name" value="RNA_pol_sigma70_r2"/>
</dbReference>
<dbReference type="InterPro" id="IPR013325">
    <property type="entry name" value="RNA_pol_sigma_r2"/>
</dbReference>
<evidence type="ECO:0000259" key="5">
    <source>
        <dbReference type="Pfam" id="PF04542"/>
    </source>
</evidence>
<comment type="caution">
    <text evidence="7">The sequence shown here is derived from an EMBL/GenBank/DDBJ whole genome shotgun (WGS) entry which is preliminary data.</text>
</comment>
<dbReference type="GO" id="GO:0006352">
    <property type="term" value="P:DNA-templated transcription initiation"/>
    <property type="evidence" value="ECO:0007669"/>
    <property type="project" value="InterPro"/>
</dbReference>
<dbReference type="EMBL" id="QUBQ01000001">
    <property type="protein sequence ID" value="REK77822.1"/>
    <property type="molecule type" value="Genomic_DNA"/>
</dbReference>
<evidence type="ECO:0000313" key="8">
    <source>
        <dbReference type="Proteomes" id="UP000261905"/>
    </source>
</evidence>
<keyword evidence="4" id="KW-0804">Transcription</keyword>
<accession>A0A371PNQ4</accession>
<evidence type="ECO:0000259" key="6">
    <source>
        <dbReference type="Pfam" id="PF08281"/>
    </source>
</evidence>
<dbReference type="InterPro" id="IPR039425">
    <property type="entry name" value="RNA_pol_sigma-70-like"/>
</dbReference>
<protein>
    <submittedName>
        <fullName evidence="7">RNA polymerase subunit sigma-24</fullName>
    </submittedName>
</protein>
<dbReference type="PANTHER" id="PTHR43133">
    <property type="entry name" value="RNA POLYMERASE ECF-TYPE SIGMA FACTO"/>
    <property type="match status" value="1"/>
</dbReference>